<dbReference type="EMBL" id="MU273638">
    <property type="protein sequence ID" value="KAI0030123.1"/>
    <property type="molecule type" value="Genomic_DNA"/>
</dbReference>
<evidence type="ECO:0000313" key="2">
    <source>
        <dbReference type="Proteomes" id="UP000814128"/>
    </source>
</evidence>
<protein>
    <submittedName>
        <fullName evidence="1">Uncharacterized protein</fullName>
    </submittedName>
</protein>
<gene>
    <name evidence="1" type="ORF">K488DRAFT_54883</name>
</gene>
<reference evidence="1" key="1">
    <citation type="submission" date="2021-02" db="EMBL/GenBank/DDBJ databases">
        <authorList>
            <consortium name="DOE Joint Genome Institute"/>
            <person name="Ahrendt S."/>
            <person name="Looney B.P."/>
            <person name="Miyauchi S."/>
            <person name="Morin E."/>
            <person name="Drula E."/>
            <person name="Courty P.E."/>
            <person name="Chicoki N."/>
            <person name="Fauchery L."/>
            <person name="Kohler A."/>
            <person name="Kuo A."/>
            <person name="Labutti K."/>
            <person name="Pangilinan J."/>
            <person name="Lipzen A."/>
            <person name="Riley R."/>
            <person name="Andreopoulos W."/>
            <person name="He G."/>
            <person name="Johnson J."/>
            <person name="Barry K.W."/>
            <person name="Grigoriev I.V."/>
            <person name="Nagy L."/>
            <person name="Hibbett D."/>
            <person name="Henrissat B."/>
            <person name="Matheny P.B."/>
            <person name="Labbe J."/>
            <person name="Martin F."/>
        </authorList>
    </citation>
    <scope>NUCLEOTIDE SEQUENCE</scope>
    <source>
        <strain evidence="1">EC-137</strain>
    </source>
</reference>
<organism evidence="1 2">
    <name type="scientific">Vararia minispora EC-137</name>
    <dbReference type="NCBI Taxonomy" id="1314806"/>
    <lineage>
        <taxon>Eukaryota</taxon>
        <taxon>Fungi</taxon>
        <taxon>Dikarya</taxon>
        <taxon>Basidiomycota</taxon>
        <taxon>Agaricomycotina</taxon>
        <taxon>Agaricomycetes</taxon>
        <taxon>Russulales</taxon>
        <taxon>Lachnocladiaceae</taxon>
        <taxon>Vararia</taxon>
    </lineage>
</organism>
<proteinExistence type="predicted"/>
<evidence type="ECO:0000313" key="1">
    <source>
        <dbReference type="EMBL" id="KAI0030123.1"/>
    </source>
</evidence>
<name>A0ACB8QEV2_9AGAM</name>
<keyword evidence="2" id="KW-1185">Reference proteome</keyword>
<accession>A0ACB8QEV2</accession>
<dbReference type="Proteomes" id="UP000814128">
    <property type="component" value="Unassembled WGS sequence"/>
</dbReference>
<reference evidence="1" key="2">
    <citation type="journal article" date="2022" name="New Phytol.">
        <title>Evolutionary transition to the ectomycorrhizal habit in the genomes of a hyperdiverse lineage of mushroom-forming fungi.</title>
        <authorList>
            <person name="Looney B."/>
            <person name="Miyauchi S."/>
            <person name="Morin E."/>
            <person name="Drula E."/>
            <person name="Courty P.E."/>
            <person name="Kohler A."/>
            <person name="Kuo A."/>
            <person name="LaButti K."/>
            <person name="Pangilinan J."/>
            <person name="Lipzen A."/>
            <person name="Riley R."/>
            <person name="Andreopoulos W."/>
            <person name="He G."/>
            <person name="Johnson J."/>
            <person name="Nolan M."/>
            <person name="Tritt A."/>
            <person name="Barry K.W."/>
            <person name="Grigoriev I.V."/>
            <person name="Nagy L.G."/>
            <person name="Hibbett D."/>
            <person name="Henrissat B."/>
            <person name="Matheny P.B."/>
            <person name="Labbe J."/>
            <person name="Martin F.M."/>
        </authorList>
    </citation>
    <scope>NUCLEOTIDE SEQUENCE</scope>
    <source>
        <strain evidence="1">EC-137</strain>
    </source>
</reference>
<sequence>MSKSIIFYDFDGVATACRCWNPNTWKARYVLNIKGLPYTTTWLEYPEVEPVLKKINAIPSAKKADGSDLYTLPAIYDPNTGVALTDSEKIAEYLEKQYPTPGTPAFFPPGTRALQQGFRDAFAARVRGNVLKLSMQPIVDSLTPGSVDYFCRTRAAALGSPLDKIAPPGSEAHANFVKAALDGLNMISLWYELNETKGLYIMGDKPCFADVDIAATFNWVRIVGGKREGDVWNAIEKADGGRWGKLLDAFNEKWSAVH</sequence>
<comment type="caution">
    <text evidence="1">The sequence shown here is derived from an EMBL/GenBank/DDBJ whole genome shotgun (WGS) entry which is preliminary data.</text>
</comment>